<dbReference type="Proteomes" id="UP000326912">
    <property type="component" value="Unassembled WGS sequence"/>
</dbReference>
<protein>
    <submittedName>
        <fullName evidence="1">Uncharacterized protein</fullName>
    </submittedName>
</protein>
<sequence>MSVCSLNEWRPGWDAIFVALSSLYQPDFAAVEDNNLCYILSIEHTGADLEYNIITSTTIDQCSGHRNICMDDSPAIYWSAA</sequence>
<organism evidence="1 2">
    <name type="scientific">Dictyobacter vulcani</name>
    <dbReference type="NCBI Taxonomy" id="2607529"/>
    <lineage>
        <taxon>Bacteria</taxon>
        <taxon>Bacillati</taxon>
        <taxon>Chloroflexota</taxon>
        <taxon>Ktedonobacteria</taxon>
        <taxon>Ktedonobacterales</taxon>
        <taxon>Dictyobacteraceae</taxon>
        <taxon>Dictyobacter</taxon>
    </lineage>
</organism>
<dbReference type="AlphaFoldDB" id="A0A5J4KLC3"/>
<gene>
    <name evidence="1" type="ORF">KDW_28170</name>
</gene>
<evidence type="ECO:0000313" key="2">
    <source>
        <dbReference type="Proteomes" id="UP000326912"/>
    </source>
</evidence>
<evidence type="ECO:0000313" key="1">
    <source>
        <dbReference type="EMBL" id="GER88655.1"/>
    </source>
</evidence>
<keyword evidence="2" id="KW-1185">Reference proteome</keyword>
<name>A0A5J4KLC3_9CHLR</name>
<accession>A0A5J4KLC3</accession>
<reference evidence="1 2" key="1">
    <citation type="submission" date="2019-10" db="EMBL/GenBank/DDBJ databases">
        <title>Dictyobacter vulcani sp. nov., within the class Ktedonobacteria, isolated from soil of volcanic Mt. Zao.</title>
        <authorList>
            <person name="Zheng Y."/>
            <person name="Wang C.M."/>
            <person name="Sakai Y."/>
            <person name="Abe K."/>
            <person name="Yokota A."/>
            <person name="Yabe S."/>
        </authorList>
    </citation>
    <scope>NUCLEOTIDE SEQUENCE [LARGE SCALE GENOMIC DNA]</scope>
    <source>
        <strain evidence="1 2">W12</strain>
    </source>
</reference>
<dbReference type="EMBL" id="BKZW01000001">
    <property type="protein sequence ID" value="GER88655.1"/>
    <property type="molecule type" value="Genomic_DNA"/>
</dbReference>
<proteinExistence type="predicted"/>
<comment type="caution">
    <text evidence="1">The sequence shown here is derived from an EMBL/GenBank/DDBJ whole genome shotgun (WGS) entry which is preliminary data.</text>
</comment>